<dbReference type="Gene3D" id="1.25.40.10">
    <property type="entry name" value="Tetratricopeptide repeat domain"/>
    <property type="match status" value="2"/>
</dbReference>
<dbReference type="GO" id="GO:0042054">
    <property type="term" value="F:histone methyltransferase activity"/>
    <property type="evidence" value="ECO:0007669"/>
    <property type="project" value="TreeGrafter"/>
</dbReference>
<evidence type="ECO:0000256" key="2">
    <source>
        <dbReference type="SAM" id="MobiDB-lite"/>
    </source>
</evidence>
<dbReference type="KEGG" id="ehx:EMIHUDRAFT_229063"/>
<keyword evidence="4" id="KW-1185">Reference proteome</keyword>
<dbReference type="SUPFAM" id="SSF53335">
    <property type="entry name" value="S-adenosyl-L-methionine-dependent methyltransferases"/>
    <property type="match status" value="1"/>
</dbReference>
<feature type="region of interest" description="Disordered" evidence="2">
    <location>
        <begin position="1"/>
        <end position="20"/>
    </location>
</feature>
<dbReference type="AlphaFoldDB" id="A0A0D3KDX8"/>
<evidence type="ECO:0000313" key="3">
    <source>
        <dbReference type="EnsemblProtists" id="EOD33963"/>
    </source>
</evidence>
<reference evidence="3" key="2">
    <citation type="submission" date="2024-10" db="UniProtKB">
        <authorList>
            <consortium name="EnsemblProtists"/>
        </authorList>
    </citation>
    <scope>IDENTIFICATION</scope>
</reference>
<dbReference type="OMA" id="YRWHPQA"/>
<dbReference type="InterPro" id="IPR025799">
    <property type="entry name" value="Arg_MeTrfase"/>
</dbReference>
<dbReference type="PaxDb" id="2903-EOD33963"/>
<dbReference type="GeneID" id="17279234"/>
<dbReference type="GO" id="GO:0016274">
    <property type="term" value="F:protein-arginine N-methyltransferase activity"/>
    <property type="evidence" value="ECO:0007669"/>
    <property type="project" value="InterPro"/>
</dbReference>
<dbReference type="Gene3D" id="2.70.160.11">
    <property type="entry name" value="Hnrnp arginine n-methyltransferase1"/>
    <property type="match status" value="1"/>
</dbReference>
<dbReference type="PANTHER" id="PTHR11006">
    <property type="entry name" value="PROTEIN ARGININE N-METHYLTRANSFERASE"/>
    <property type="match status" value="1"/>
</dbReference>
<name>A0A0D3KDX8_EMIH1</name>
<dbReference type="Proteomes" id="UP000013827">
    <property type="component" value="Unassembled WGS sequence"/>
</dbReference>
<evidence type="ECO:0000256" key="1">
    <source>
        <dbReference type="ARBA" id="ARBA00022691"/>
    </source>
</evidence>
<evidence type="ECO:0000313" key="4">
    <source>
        <dbReference type="Proteomes" id="UP000013827"/>
    </source>
</evidence>
<organism evidence="3 4">
    <name type="scientific">Emiliania huxleyi (strain CCMP1516)</name>
    <dbReference type="NCBI Taxonomy" id="280463"/>
    <lineage>
        <taxon>Eukaryota</taxon>
        <taxon>Haptista</taxon>
        <taxon>Haptophyta</taxon>
        <taxon>Prymnesiophyceae</taxon>
        <taxon>Isochrysidales</taxon>
        <taxon>Noelaerhabdaceae</taxon>
        <taxon>Emiliania</taxon>
    </lineage>
</organism>
<dbReference type="eggNOG" id="KOG1501">
    <property type="taxonomic scope" value="Eukaryota"/>
</dbReference>
<sequence length="938" mass="103306">MPAALAPKVKNRKPSAGPQLDAEVAEILSDALDPRNKSADTYNEDIAFKRVPKENIEAAAAVCRDMGNEAVKSERWEEAVEHYTSVLANRSLALLSLKRGPEALQDAALCVTLKKNFAKGYYRFGCALEECKMYKECASARNLLEMVMNVERVSDPLWMHKPEPPKSEVQKRAEDAQAEHEREMSHLREEIGKASFDYEYLHAPMSKSDRWYEESMMAKGLNMHLLAHSAELARLMDAAHVDSFAEAIREHVPRMAGVVLLLGGTMGLLPLLALEAGANQAHGFCAKMAHASVGRHTLLAFERENWSRLPMTLGLAERTRQAGSAAFKMGQFDQAVALYTEALQACAGGEPWLAGLGEAESALEDAKAAQRCLPEQPKPRYRQAQALQALGRNGEARDALAGVIQRSRGGKNADAERLLPMRPQVRALHRPFDELRLHHELEHKPDLLLLTNFDYTLLGSGIVTALNSLKAEELLRPGTAVLPPAARVWAMAVQVLADTGVPIDSSPAEKLLWSPTLRRVCLDEPHARRTLRPLTRPAVVCGFDFRATAPPIKPDKCALELSVVEDGRANAALQYLEPAPVREGGRLLLHASHSRTRFLFSHAEALFRLPASKPALVLHVNAGIGTQSVVAAQARPDVADYVVACEKSSTLLEVAEQIARSNSAHEDMPHKADVLLLECLDTALLSEGILHYLQHLRGSFTAEHAAILPAAAVVKGMLVEMRSGEVHGVDMTMSDAYRWSKEMKPVHLKEEEYTQLTEVFDIFVFDFMSSAVEQQVENLEIVISRDGIVSALVVWFDLILDEDIVVSTSPFVPPEQALSFGQGLVYLQPAETRVRRGATLPLLAAHNSLEMMFTIEEDKLTRKGADCELLPHTRFDPRWEGARVNLDDQWKKIIQGLAAAPKDSASLQEGVMRFAAQSAAFGIDTGVAERCALTFLSD</sequence>
<protein>
    <submittedName>
        <fullName evidence="3">Uncharacterized protein</fullName>
    </submittedName>
</protein>
<dbReference type="Gene3D" id="3.40.50.150">
    <property type="entry name" value="Vaccinia Virus protein VP39"/>
    <property type="match status" value="1"/>
</dbReference>
<dbReference type="SUPFAM" id="SSF48452">
    <property type="entry name" value="TPR-like"/>
    <property type="match status" value="2"/>
</dbReference>
<dbReference type="InterPro" id="IPR011990">
    <property type="entry name" value="TPR-like_helical_dom_sf"/>
</dbReference>
<dbReference type="HOGENOM" id="CLU_363095_0_0_1"/>
<dbReference type="STRING" id="2903.R1DER5"/>
<accession>A0A0D3KDX8</accession>
<dbReference type="EnsemblProtists" id="EOD33963">
    <property type="protein sequence ID" value="EOD33963"/>
    <property type="gene ID" value="EMIHUDRAFT_229063"/>
</dbReference>
<proteinExistence type="predicted"/>
<dbReference type="GO" id="GO:0005634">
    <property type="term" value="C:nucleus"/>
    <property type="evidence" value="ECO:0007669"/>
    <property type="project" value="TreeGrafter"/>
</dbReference>
<dbReference type="PANTHER" id="PTHR11006:SF60">
    <property type="entry name" value="PROTEIN ARGININE N-METHYLTRANSFERASE 9"/>
    <property type="match status" value="1"/>
</dbReference>
<dbReference type="RefSeq" id="XP_005786392.1">
    <property type="nucleotide sequence ID" value="XM_005786335.1"/>
</dbReference>
<reference evidence="4" key="1">
    <citation type="journal article" date="2013" name="Nature">
        <title>Pan genome of the phytoplankton Emiliania underpins its global distribution.</title>
        <authorList>
            <person name="Read B.A."/>
            <person name="Kegel J."/>
            <person name="Klute M.J."/>
            <person name="Kuo A."/>
            <person name="Lefebvre S.C."/>
            <person name="Maumus F."/>
            <person name="Mayer C."/>
            <person name="Miller J."/>
            <person name="Monier A."/>
            <person name="Salamov A."/>
            <person name="Young J."/>
            <person name="Aguilar M."/>
            <person name="Claverie J.M."/>
            <person name="Frickenhaus S."/>
            <person name="Gonzalez K."/>
            <person name="Herman E.K."/>
            <person name="Lin Y.C."/>
            <person name="Napier J."/>
            <person name="Ogata H."/>
            <person name="Sarno A.F."/>
            <person name="Shmutz J."/>
            <person name="Schroeder D."/>
            <person name="de Vargas C."/>
            <person name="Verret F."/>
            <person name="von Dassow P."/>
            <person name="Valentin K."/>
            <person name="Van de Peer Y."/>
            <person name="Wheeler G."/>
            <person name="Dacks J.B."/>
            <person name="Delwiche C.F."/>
            <person name="Dyhrman S.T."/>
            <person name="Glockner G."/>
            <person name="John U."/>
            <person name="Richards T."/>
            <person name="Worden A.Z."/>
            <person name="Zhang X."/>
            <person name="Grigoriev I.V."/>
            <person name="Allen A.E."/>
            <person name="Bidle K."/>
            <person name="Borodovsky M."/>
            <person name="Bowler C."/>
            <person name="Brownlee C."/>
            <person name="Cock J.M."/>
            <person name="Elias M."/>
            <person name="Gladyshev V.N."/>
            <person name="Groth M."/>
            <person name="Guda C."/>
            <person name="Hadaegh A."/>
            <person name="Iglesias-Rodriguez M.D."/>
            <person name="Jenkins J."/>
            <person name="Jones B.M."/>
            <person name="Lawson T."/>
            <person name="Leese F."/>
            <person name="Lindquist E."/>
            <person name="Lobanov A."/>
            <person name="Lomsadze A."/>
            <person name="Malik S.B."/>
            <person name="Marsh M.E."/>
            <person name="Mackinder L."/>
            <person name="Mock T."/>
            <person name="Mueller-Roeber B."/>
            <person name="Pagarete A."/>
            <person name="Parker M."/>
            <person name="Probert I."/>
            <person name="Quesneville H."/>
            <person name="Raines C."/>
            <person name="Rensing S.A."/>
            <person name="Riano-Pachon D.M."/>
            <person name="Richier S."/>
            <person name="Rokitta S."/>
            <person name="Shiraiwa Y."/>
            <person name="Soanes D.M."/>
            <person name="van der Giezen M."/>
            <person name="Wahlund T.M."/>
            <person name="Williams B."/>
            <person name="Wilson W."/>
            <person name="Wolfe G."/>
            <person name="Wurch L.L."/>
        </authorList>
    </citation>
    <scope>NUCLEOTIDE SEQUENCE</scope>
</reference>
<dbReference type="InterPro" id="IPR029063">
    <property type="entry name" value="SAM-dependent_MTases_sf"/>
</dbReference>
<keyword evidence="1" id="KW-0949">S-adenosyl-L-methionine</keyword>